<dbReference type="AlphaFoldDB" id="A0A7W8GDH3"/>
<dbReference type="Proteomes" id="UP000525389">
    <property type="component" value="Unassembled WGS sequence"/>
</dbReference>
<dbReference type="RefSeq" id="WP_184026086.1">
    <property type="nucleotide sequence ID" value="NZ_JACHFN010000002.1"/>
</dbReference>
<accession>A0A7W8GDH3</accession>
<evidence type="ECO:0000313" key="1">
    <source>
        <dbReference type="EMBL" id="MBB5233531.1"/>
    </source>
</evidence>
<name>A0A7W8GDH3_9DEIO</name>
<reference evidence="1 2" key="1">
    <citation type="submission" date="2020-08" db="EMBL/GenBank/DDBJ databases">
        <title>Genomic Encyclopedia of Type Strains, Phase IV (KMG-IV): sequencing the most valuable type-strain genomes for metagenomic binning, comparative biology and taxonomic classification.</title>
        <authorList>
            <person name="Goeker M."/>
        </authorList>
    </citation>
    <scope>NUCLEOTIDE SEQUENCE [LARGE SCALE GENOMIC DNA]</scope>
    <source>
        <strain evidence="1 2">DSM 101791</strain>
    </source>
</reference>
<gene>
    <name evidence="1" type="ORF">HNQ09_000948</name>
</gene>
<comment type="caution">
    <text evidence="1">The sequence shown here is derived from an EMBL/GenBank/DDBJ whole genome shotgun (WGS) entry which is preliminary data.</text>
</comment>
<keyword evidence="2" id="KW-1185">Reference proteome</keyword>
<proteinExistence type="predicted"/>
<evidence type="ECO:0000313" key="2">
    <source>
        <dbReference type="Proteomes" id="UP000525389"/>
    </source>
</evidence>
<organism evidence="1 2">
    <name type="scientific">Deinococcus budaensis</name>
    <dbReference type="NCBI Taxonomy" id="1665626"/>
    <lineage>
        <taxon>Bacteria</taxon>
        <taxon>Thermotogati</taxon>
        <taxon>Deinococcota</taxon>
        <taxon>Deinococci</taxon>
        <taxon>Deinococcales</taxon>
        <taxon>Deinococcaceae</taxon>
        <taxon>Deinococcus</taxon>
    </lineage>
</organism>
<sequence length="81" mass="8668">MTLTPEQCRVLARMRAGTVLERVCPDGNPVVPAYRLGGVPVDAEAIMQLESRGLIQPLMPVVLMQIGYSLYELCPAGAAAV</sequence>
<protein>
    <submittedName>
        <fullName evidence="1">Uncharacterized protein</fullName>
    </submittedName>
</protein>
<dbReference type="EMBL" id="JACHFN010000002">
    <property type="protein sequence ID" value="MBB5233531.1"/>
    <property type="molecule type" value="Genomic_DNA"/>
</dbReference>